<dbReference type="InterPro" id="IPR028345">
    <property type="entry name" value="Antibiotic_NAT-like"/>
</dbReference>
<comment type="catalytic activity">
    <reaction evidence="4">
        <text>a 2-deoxystreptamine antibiotic + acetyl-CoA = an N(3)-acetyl-2-deoxystreptamine antibiotic + CoA + H(+)</text>
        <dbReference type="Rhea" id="RHEA:12665"/>
        <dbReference type="ChEBI" id="CHEBI:15378"/>
        <dbReference type="ChEBI" id="CHEBI:57287"/>
        <dbReference type="ChEBI" id="CHEBI:57288"/>
        <dbReference type="ChEBI" id="CHEBI:57921"/>
        <dbReference type="ChEBI" id="CHEBI:77452"/>
        <dbReference type="EC" id="2.3.1.81"/>
    </reaction>
</comment>
<dbReference type="AlphaFoldDB" id="A0A927HD25"/>
<comment type="similarity">
    <text evidence="1 4">Belongs to the antibiotic N-acetyltransferase family.</text>
</comment>
<gene>
    <name evidence="5" type="ORF">IEO70_17525</name>
</gene>
<evidence type="ECO:0000256" key="3">
    <source>
        <dbReference type="ARBA" id="ARBA00023315"/>
    </source>
</evidence>
<dbReference type="Pfam" id="PF02522">
    <property type="entry name" value="Antibiotic_NAT"/>
    <property type="match status" value="1"/>
</dbReference>
<accession>A0A927HD25</accession>
<dbReference type="EC" id="2.3.1.-" evidence="4"/>
<dbReference type="PANTHER" id="PTHR11104:SF0">
    <property type="entry name" value="SPBETA PROPHAGE-DERIVED AMINOGLYCOSIDE N(3')-ACETYLTRANSFERASE-LIKE PROTEIN YOKD"/>
    <property type="match status" value="1"/>
</dbReference>
<dbReference type="RefSeq" id="WP_190999662.1">
    <property type="nucleotide sequence ID" value="NZ_JACXSI010000055.1"/>
</dbReference>
<sequence length="268" mass="30411">MKYSVEKQKLPNTAASLKEDLQRLGLREGMTVIVHSSLKSLGWVCGGPVAVVNALMETVGKEGTIVMPTQSADLSDPSFWENPPVPEEWWETIRQEMPAFDPRTTPTLGMGSIVECFRTYEGVTRSYHPTTSFAAWGKHEAAITSEQSLSYSLGEESPLQKLYDLNAYVLLLGVGYGNNTSLHLAEHYANSCFTFRQCSPIMEEGKRVWKEYEEFIYDVDSFPELGKEYEQKHEVSIGYVGKAESRLMLQRDLVDFAKVWFEARKIHY</sequence>
<evidence type="ECO:0000256" key="4">
    <source>
        <dbReference type="RuleBase" id="RU365031"/>
    </source>
</evidence>
<protein>
    <recommendedName>
        <fullName evidence="4">Aminoglycoside N(3)-acetyltransferase</fullName>
        <ecNumber evidence="4">2.3.1.-</ecNumber>
    </recommendedName>
</protein>
<evidence type="ECO:0000313" key="6">
    <source>
        <dbReference type="Proteomes" id="UP000602076"/>
    </source>
</evidence>
<dbReference type="EMBL" id="JACXSI010000055">
    <property type="protein sequence ID" value="MBD3110136.1"/>
    <property type="molecule type" value="Genomic_DNA"/>
</dbReference>
<evidence type="ECO:0000256" key="1">
    <source>
        <dbReference type="ARBA" id="ARBA00006383"/>
    </source>
</evidence>
<keyword evidence="2 4" id="KW-0808">Transferase</keyword>
<keyword evidence="6" id="KW-1185">Reference proteome</keyword>
<evidence type="ECO:0000256" key="2">
    <source>
        <dbReference type="ARBA" id="ARBA00022679"/>
    </source>
</evidence>
<keyword evidence="4" id="KW-0046">Antibiotic resistance</keyword>
<keyword evidence="3 4" id="KW-0012">Acyltransferase</keyword>
<comment type="caution">
    <text evidence="5">The sequence shown here is derived from an EMBL/GenBank/DDBJ whole genome shotgun (WGS) entry which is preliminary data.</text>
</comment>
<evidence type="ECO:0000313" key="5">
    <source>
        <dbReference type="EMBL" id="MBD3110136.1"/>
    </source>
</evidence>
<dbReference type="InterPro" id="IPR003679">
    <property type="entry name" value="Amioglycoside_AcTrfase"/>
</dbReference>
<dbReference type="PANTHER" id="PTHR11104">
    <property type="entry name" value="AMINOGLYCOSIDE N3-ACETYLTRANSFERASE"/>
    <property type="match status" value="1"/>
</dbReference>
<dbReference type="GO" id="GO:0046353">
    <property type="term" value="F:aminoglycoside 3-N-acetyltransferase activity"/>
    <property type="evidence" value="ECO:0007669"/>
    <property type="project" value="UniProtKB-EC"/>
</dbReference>
<organism evidence="5 6">
    <name type="scientific">Peribacillus faecalis</name>
    <dbReference type="NCBI Taxonomy" id="2772559"/>
    <lineage>
        <taxon>Bacteria</taxon>
        <taxon>Bacillati</taxon>
        <taxon>Bacillota</taxon>
        <taxon>Bacilli</taxon>
        <taxon>Bacillales</taxon>
        <taxon>Bacillaceae</taxon>
        <taxon>Peribacillus</taxon>
    </lineage>
</organism>
<reference evidence="5" key="1">
    <citation type="submission" date="2020-09" db="EMBL/GenBank/DDBJ databases">
        <title>Bacillus faecalis sp. nov., a moderately halophilic bacterium isolated from cow faeces.</title>
        <authorList>
            <person name="Jiang L."/>
            <person name="Lee J."/>
        </authorList>
    </citation>
    <scope>NUCLEOTIDE SEQUENCE</scope>
    <source>
        <strain evidence="5">AGMB 02131</strain>
    </source>
</reference>
<dbReference type="GO" id="GO:0046677">
    <property type="term" value="P:response to antibiotic"/>
    <property type="evidence" value="ECO:0007669"/>
    <property type="project" value="UniProtKB-KW"/>
</dbReference>
<dbReference type="Proteomes" id="UP000602076">
    <property type="component" value="Unassembled WGS sequence"/>
</dbReference>
<dbReference type="SUPFAM" id="SSF110710">
    <property type="entry name" value="TTHA0583/YokD-like"/>
    <property type="match status" value="1"/>
</dbReference>
<proteinExistence type="inferred from homology"/>
<name>A0A927HD25_9BACI</name>